<dbReference type="GO" id="GO:0003676">
    <property type="term" value="F:nucleic acid binding"/>
    <property type="evidence" value="ECO:0007669"/>
    <property type="project" value="InterPro"/>
</dbReference>
<comment type="cofactor">
    <cofactor evidence="1">
        <name>Mg(2+)</name>
        <dbReference type="ChEBI" id="CHEBI:18420"/>
    </cofactor>
</comment>
<dbReference type="EMBL" id="MT145174">
    <property type="protein sequence ID" value="QJI04382.1"/>
    <property type="molecule type" value="Genomic_DNA"/>
</dbReference>
<proteinExistence type="predicted"/>
<keyword evidence="3" id="KW-0378">Hydrolase</keyword>
<dbReference type="GO" id="GO:0004518">
    <property type="term" value="F:nuclease activity"/>
    <property type="evidence" value="ECO:0007669"/>
    <property type="project" value="UniProtKB-KW"/>
</dbReference>
<name>A0A6M3Y2U6_9ZZZZ</name>
<gene>
    <name evidence="5" type="ORF">MM415A00943_0011</name>
    <name evidence="6" type="ORF">MM415B05470_0007</name>
    <name evidence="7" type="ORF">TM448B07679_0012</name>
</gene>
<dbReference type="GO" id="GO:0016788">
    <property type="term" value="F:hydrolase activity, acting on ester bonds"/>
    <property type="evidence" value="ECO:0007669"/>
    <property type="project" value="InterPro"/>
</dbReference>
<reference evidence="7" key="1">
    <citation type="submission" date="2020-03" db="EMBL/GenBank/DDBJ databases">
        <title>The deep terrestrial virosphere.</title>
        <authorList>
            <person name="Holmfeldt K."/>
            <person name="Nilsson E."/>
            <person name="Simone D."/>
            <person name="Lopez-Fernandez M."/>
            <person name="Wu X."/>
            <person name="de Brujin I."/>
            <person name="Lundin D."/>
            <person name="Andersson A."/>
            <person name="Bertilsson S."/>
            <person name="Dopson M."/>
        </authorList>
    </citation>
    <scope>NUCLEOTIDE SEQUENCE</scope>
    <source>
        <strain evidence="5">MM415A00943</strain>
        <strain evidence="6">MM415B05470</strain>
        <strain evidence="7">TM448B07679</strain>
    </source>
</reference>
<evidence type="ECO:0000256" key="3">
    <source>
        <dbReference type="ARBA" id="ARBA00022801"/>
    </source>
</evidence>
<dbReference type="InterPro" id="IPR014883">
    <property type="entry name" value="VRR_NUC"/>
</dbReference>
<sequence length="102" mass="12000">MTHEDLRRQICDLATLYGWKVQWHWKSYHSPKGWPDLFLAHREKGRAIVAELKVKRDKVTPDQQEWLDTLEAVGIPAYVWRDITPIEEIMEILSADNMGTPE</sequence>
<protein>
    <submittedName>
        <fullName evidence="7">Putative VRR-NUC domain-containing protein</fullName>
    </submittedName>
</protein>
<dbReference type="EMBL" id="MT142367">
    <property type="protein sequence ID" value="QJA79108.1"/>
    <property type="molecule type" value="Genomic_DNA"/>
</dbReference>
<organism evidence="7">
    <name type="scientific">viral metagenome</name>
    <dbReference type="NCBI Taxonomy" id="1070528"/>
    <lineage>
        <taxon>unclassified sequences</taxon>
        <taxon>metagenomes</taxon>
        <taxon>organismal metagenomes</taxon>
    </lineage>
</organism>
<dbReference type="Gene3D" id="3.40.1350.10">
    <property type="match status" value="1"/>
</dbReference>
<evidence type="ECO:0000256" key="1">
    <source>
        <dbReference type="ARBA" id="ARBA00001946"/>
    </source>
</evidence>
<accession>A0A6M3Y2U6</accession>
<dbReference type="EMBL" id="MT143306">
    <property type="protein sequence ID" value="QJA95336.1"/>
    <property type="molecule type" value="Genomic_DNA"/>
</dbReference>
<feature type="domain" description="VRR-NUC" evidence="4">
    <location>
        <begin position="1"/>
        <end position="84"/>
    </location>
</feature>
<evidence type="ECO:0000313" key="7">
    <source>
        <dbReference type="EMBL" id="QJI04382.1"/>
    </source>
</evidence>
<dbReference type="AlphaFoldDB" id="A0A6M3Y2U6"/>
<evidence type="ECO:0000313" key="6">
    <source>
        <dbReference type="EMBL" id="QJA95336.1"/>
    </source>
</evidence>
<evidence type="ECO:0000259" key="4">
    <source>
        <dbReference type="SMART" id="SM00990"/>
    </source>
</evidence>
<evidence type="ECO:0000256" key="2">
    <source>
        <dbReference type="ARBA" id="ARBA00022722"/>
    </source>
</evidence>
<dbReference type="SMART" id="SM00990">
    <property type="entry name" value="VRR_NUC"/>
    <property type="match status" value="1"/>
</dbReference>
<evidence type="ECO:0000313" key="5">
    <source>
        <dbReference type="EMBL" id="QJA79108.1"/>
    </source>
</evidence>
<dbReference type="InterPro" id="IPR011856">
    <property type="entry name" value="tRNA_endonuc-like_dom_sf"/>
</dbReference>
<dbReference type="Pfam" id="PF08774">
    <property type="entry name" value="VRR_NUC"/>
    <property type="match status" value="1"/>
</dbReference>
<keyword evidence="2" id="KW-0540">Nuclease</keyword>